<dbReference type="InterPro" id="IPR029058">
    <property type="entry name" value="AB_hydrolase_fold"/>
</dbReference>
<evidence type="ECO:0000313" key="5">
    <source>
        <dbReference type="Proteomes" id="UP000515811"/>
    </source>
</evidence>
<dbReference type="Proteomes" id="UP000515811">
    <property type="component" value="Chromosome"/>
</dbReference>
<sequence length="221" mass="23706">MLDLPLSFLHRPASAGDDNAWLLVLMHGVGSNEQDLFGLAPYVPGNFHVLSLRAPYRMGPNANAWFEFSVNADGSRTINVPQEAASRALVIQTLEAAARQLRIPASRVIVGGFSQGGIMSLSVLLTRPDTVAGAVALHSRLLPEIIPHIRPAAAFAGKLLWVSQGLQDNVIPPVAGAVIRDAVKELPLRLSCTEFEGAHEIRAEELGALIAWLERTAAEEA</sequence>
<dbReference type="GO" id="GO:0016787">
    <property type="term" value="F:hydrolase activity"/>
    <property type="evidence" value="ECO:0007669"/>
    <property type="project" value="UniProtKB-KW"/>
</dbReference>
<dbReference type="KEGG" id="drg:H9K76_14365"/>
<proteinExistence type="inferred from homology"/>
<keyword evidence="5" id="KW-1185">Reference proteome</keyword>
<accession>A0A7G9RJL5</accession>
<feature type="domain" description="Phospholipase/carboxylesterase/thioesterase" evidence="3">
    <location>
        <begin position="16"/>
        <end position="214"/>
    </location>
</feature>
<dbReference type="SUPFAM" id="SSF53474">
    <property type="entry name" value="alpha/beta-Hydrolases"/>
    <property type="match status" value="1"/>
</dbReference>
<dbReference type="InterPro" id="IPR050565">
    <property type="entry name" value="LYPA1-2/EST-like"/>
</dbReference>
<organism evidence="4 5">
    <name type="scientific">Diaphorobacter ruginosibacter</name>
    <dbReference type="NCBI Taxonomy" id="1715720"/>
    <lineage>
        <taxon>Bacteria</taxon>
        <taxon>Pseudomonadati</taxon>
        <taxon>Pseudomonadota</taxon>
        <taxon>Betaproteobacteria</taxon>
        <taxon>Burkholderiales</taxon>
        <taxon>Comamonadaceae</taxon>
        <taxon>Diaphorobacter</taxon>
    </lineage>
</organism>
<dbReference type="AlphaFoldDB" id="A0A7G9RJL5"/>
<keyword evidence="2" id="KW-0378">Hydrolase</keyword>
<comment type="similarity">
    <text evidence="1">Belongs to the AB hydrolase superfamily. AB hydrolase 2 family.</text>
</comment>
<dbReference type="Gene3D" id="3.40.50.1820">
    <property type="entry name" value="alpha/beta hydrolase"/>
    <property type="match status" value="1"/>
</dbReference>
<dbReference type="EMBL" id="CP060714">
    <property type="protein sequence ID" value="QNN55790.1"/>
    <property type="molecule type" value="Genomic_DNA"/>
</dbReference>
<dbReference type="PANTHER" id="PTHR10655:SF17">
    <property type="entry name" value="LYSOPHOSPHOLIPASE-LIKE PROTEIN 1"/>
    <property type="match status" value="1"/>
</dbReference>
<gene>
    <name evidence="4" type="ORF">H9K76_14365</name>
</gene>
<evidence type="ECO:0000259" key="3">
    <source>
        <dbReference type="Pfam" id="PF02230"/>
    </source>
</evidence>
<dbReference type="Pfam" id="PF02230">
    <property type="entry name" value="Abhydrolase_2"/>
    <property type="match status" value="1"/>
</dbReference>
<dbReference type="InterPro" id="IPR003140">
    <property type="entry name" value="PLipase/COase/thioEstase"/>
</dbReference>
<dbReference type="RefSeq" id="WP_187596063.1">
    <property type="nucleotide sequence ID" value="NZ_CP060714.1"/>
</dbReference>
<reference evidence="4 5" key="1">
    <citation type="submission" date="2020-08" db="EMBL/GenBank/DDBJ databases">
        <title>Genome sequence of Diaphorobacter ruginosibacter DSM 27467T.</title>
        <authorList>
            <person name="Hyun D.-W."/>
            <person name="Bae J.-W."/>
        </authorList>
    </citation>
    <scope>NUCLEOTIDE SEQUENCE [LARGE SCALE GENOMIC DNA]</scope>
    <source>
        <strain evidence="4 5">DSM 27467</strain>
    </source>
</reference>
<evidence type="ECO:0000256" key="2">
    <source>
        <dbReference type="ARBA" id="ARBA00022801"/>
    </source>
</evidence>
<evidence type="ECO:0000256" key="1">
    <source>
        <dbReference type="ARBA" id="ARBA00006499"/>
    </source>
</evidence>
<evidence type="ECO:0000313" key="4">
    <source>
        <dbReference type="EMBL" id="QNN55790.1"/>
    </source>
</evidence>
<dbReference type="PANTHER" id="PTHR10655">
    <property type="entry name" value="LYSOPHOSPHOLIPASE-RELATED"/>
    <property type="match status" value="1"/>
</dbReference>
<name>A0A7G9RJL5_9BURK</name>
<protein>
    <submittedName>
        <fullName evidence="4">Phospholipase</fullName>
    </submittedName>
</protein>